<accession>A0AAD7IUH7</accession>
<comment type="caution">
    <text evidence="2">The sequence shown here is derived from an EMBL/GenBank/DDBJ whole genome shotgun (WGS) entry which is preliminary data.</text>
</comment>
<evidence type="ECO:0000313" key="3">
    <source>
        <dbReference type="Proteomes" id="UP001215598"/>
    </source>
</evidence>
<keyword evidence="3" id="KW-1185">Reference proteome</keyword>
<gene>
    <name evidence="2" type="ORF">B0H16DRAFT_1461462</name>
</gene>
<evidence type="ECO:0000256" key="1">
    <source>
        <dbReference type="SAM" id="MobiDB-lite"/>
    </source>
</evidence>
<name>A0AAD7IUH7_9AGAR</name>
<protein>
    <submittedName>
        <fullName evidence="2">Uncharacterized protein</fullName>
    </submittedName>
</protein>
<sequence>MATFRTTTITAEKRSSKRLSGLSFSSITSLASTSASVAASDDNPIVVTTTVCTTSVPYPYPAPVPPPFTTSRGSDDVLPHPRHGAPPVATAKTPERRRKEQKRRRSLLSFAVGRKQEALNAALCEGWWLRSEKLFKGKSELKFDRPTAGDSHTEHSSISGHREYIEKGWNGIGQHETLAGLGSACKPRWGGMELVRSRLHPGFQSQGVRCRAEVVLII</sequence>
<proteinExistence type="predicted"/>
<organism evidence="2 3">
    <name type="scientific">Mycena metata</name>
    <dbReference type="NCBI Taxonomy" id="1033252"/>
    <lineage>
        <taxon>Eukaryota</taxon>
        <taxon>Fungi</taxon>
        <taxon>Dikarya</taxon>
        <taxon>Basidiomycota</taxon>
        <taxon>Agaricomycotina</taxon>
        <taxon>Agaricomycetes</taxon>
        <taxon>Agaricomycetidae</taxon>
        <taxon>Agaricales</taxon>
        <taxon>Marasmiineae</taxon>
        <taxon>Mycenaceae</taxon>
        <taxon>Mycena</taxon>
    </lineage>
</organism>
<dbReference type="EMBL" id="JARKIB010000071">
    <property type="protein sequence ID" value="KAJ7748963.1"/>
    <property type="molecule type" value="Genomic_DNA"/>
</dbReference>
<reference evidence="2" key="1">
    <citation type="submission" date="2023-03" db="EMBL/GenBank/DDBJ databases">
        <title>Massive genome expansion in bonnet fungi (Mycena s.s.) driven by repeated elements and novel gene families across ecological guilds.</title>
        <authorList>
            <consortium name="Lawrence Berkeley National Laboratory"/>
            <person name="Harder C.B."/>
            <person name="Miyauchi S."/>
            <person name="Viragh M."/>
            <person name="Kuo A."/>
            <person name="Thoen E."/>
            <person name="Andreopoulos B."/>
            <person name="Lu D."/>
            <person name="Skrede I."/>
            <person name="Drula E."/>
            <person name="Henrissat B."/>
            <person name="Morin E."/>
            <person name="Kohler A."/>
            <person name="Barry K."/>
            <person name="LaButti K."/>
            <person name="Morin E."/>
            <person name="Salamov A."/>
            <person name="Lipzen A."/>
            <person name="Mereny Z."/>
            <person name="Hegedus B."/>
            <person name="Baldrian P."/>
            <person name="Stursova M."/>
            <person name="Weitz H."/>
            <person name="Taylor A."/>
            <person name="Grigoriev I.V."/>
            <person name="Nagy L.G."/>
            <person name="Martin F."/>
            <person name="Kauserud H."/>
        </authorList>
    </citation>
    <scope>NUCLEOTIDE SEQUENCE</scope>
    <source>
        <strain evidence="2">CBHHK182m</strain>
    </source>
</reference>
<evidence type="ECO:0000313" key="2">
    <source>
        <dbReference type="EMBL" id="KAJ7748963.1"/>
    </source>
</evidence>
<dbReference type="Proteomes" id="UP001215598">
    <property type="component" value="Unassembled WGS sequence"/>
</dbReference>
<dbReference type="AlphaFoldDB" id="A0AAD7IUH7"/>
<feature type="region of interest" description="Disordered" evidence="1">
    <location>
        <begin position="64"/>
        <end position="104"/>
    </location>
</feature>